<dbReference type="AlphaFoldDB" id="A0A940YEY9"/>
<protein>
    <submittedName>
        <fullName evidence="1">Uncharacterized protein</fullName>
    </submittedName>
</protein>
<reference evidence="1" key="1">
    <citation type="submission" date="2021-04" db="EMBL/GenBank/DDBJ databases">
        <title>The genome sequence of Ideonella sp. 4Y11.</title>
        <authorList>
            <person name="Liu Y."/>
        </authorList>
    </citation>
    <scope>NUCLEOTIDE SEQUENCE</scope>
    <source>
        <strain evidence="1">4Y11</strain>
    </source>
</reference>
<sequence length="79" mass="8295">MSSLKLVCEVALMAALGRAVLRRLPGVAPGANPFLRLLDWMVQPAERVAGRAMVPALLGLWLLATAAKIGLCLAQGGCR</sequence>
<gene>
    <name evidence="1" type="ORF">KAK06_00950</name>
</gene>
<accession>A0A940YEY9</accession>
<dbReference type="RefSeq" id="WP_210799808.1">
    <property type="nucleotide sequence ID" value="NZ_JAGQDE010000001.1"/>
</dbReference>
<keyword evidence="2" id="KW-1185">Reference proteome</keyword>
<dbReference type="Proteomes" id="UP000678374">
    <property type="component" value="Unassembled WGS sequence"/>
</dbReference>
<organism evidence="1 2">
    <name type="scientific">Ideonella aquatica</name>
    <dbReference type="NCBI Taxonomy" id="2824119"/>
    <lineage>
        <taxon>Bacteria</taxon>
        <taxon>Pseudomonadati</taxon>
        <taxon>Pseudomonadota</taxon>
        <taxon>Betaproteobacteria</taxon>
        <taxon>Burkholderiales</taxon>
        <taxon>Sphaerotilaceae</taxon>
        <taxon>Ideonella</taxon>
    </lineage>
</organism>
<name>A0A940YEY9_9BURK</name>
<dbReference type="EMBL" id="JAGQDE010000001">
    <property type="protein sequence ID" value="MBQ0957512.1"/>
    <property type="molecule type" value="Genomic_DNA"/>
</dbReference>
<proteinExistence type="predicted"/>
<evidence type="ECO:0000313" key="1">
    <source>
        <dbReference type="EMBL" id="MBQ0957512.1"/>
    </source>
</evidence>
<evidence type="ECO:0000313" key="2">
    <source>
        <dbReference type="Proteomes" id="UP000678374"/>
    </source>
</evidence>
<comment type="caution">
    <text evidence="1">The sequence shown here is derived from an EMBL/GenBank/DDBJ whole genome shotgun (WGS) entry which is preliminary data.</text>
</comment>